<dbReference type="Gene3D" id="1.25.40.10">
    <property type="entry name" value="Tetratricopeptide repeat domain"/>
    <property type="match status" value="1"/>
</dbReference>
<comment type="subcellular location">
    <subcellularLocation>
        <location evidence="1">Cytoplasm</location>
        <location evidence="1">Cytoskeleton</location>
    </subcellularLocation>
</comment>
<feature type="repeat" description="TPR" evidence="10">
    <location>
        <begin position="223"/>
        <end position="256"/>
    </location>
</feature>
<evidence type="ECO:0000256" key="11">
    <source>
        <dbReference type="SAM" id="MobiDB-lite"/>
    </source>
</evidence>
<dbReference type="OrthoDB" id="66599at2759"/>
<dbReference type="InterPro" id="IPR011989">
    <property type="entry name" value="ARM-like"/>
</dbReference>
<protein>
    <submittedName>
        <fullName evidence="12">Uncharacterized protein</fullName>
    </submittedName>
</protein>
<evidence type="ECO:0000256" key="1">
    <source>
        <dbReference type="ARBA" id="ARBA00004245"/>
    </source>
</evidence>
<keyword evidence="7" id="KW-0175">Coiled coil</keyword>
<dbReference type="PANTHER" id="PTHR45783:SF3">
    <property type="entry name" value="KINESIN LIGHT CHAIN"/>
    <property type="match status" value="1"/>
</dbReference>
<keyword evidence="9" id="KW-0206">Cytoskeleton</keyword>
<reference evidence="12 13" key="1">
    <citation type="submission" date="2017-08" db="EMBL/GenBank/DDBJ databases">
        <title>Acidophilic green algal genome provides insights into adaptation to an acidic environment.</title>
        <authorList>
            <person name="Hirooka S."/>
            <person name="Hirose Y."/>
            <person name="Kanesaki Y."/>
            <person name="Higuchi S."/>
            <person name="Fujiwara T."/>
            <person name="Onuma R."/>
            <person name="Era A."/>
            <person name="Ohbayashi R."/>
            <person name="Uzuka A."/>
            <person name="Nozaki H."/>
            <person name="Yoshikawa H."/>
            <person name="Miyagishima S.Y."/>
        </authorList>
    </citation>
    <scope>NUCLEOTIDE SEQUENCE [LARGE SCALE GENOMIC DNA]</scope>
    <source>
        <strain evidence="12 13">NIES-2499</strain>
    </source>
</reference>
<keyword evidence="8" id="KW-0505">Motor protein</keyword>
<dbReference type="PROSITE" id="PS50005">
    <property type="entry name" value="TPR"/>
    <property type="match status" value="1"/>
</dbReference>
<dbReference type="GO" id="GO:0007018">
    <property type="term" value="P:microtubule-based movement"/>
    <property type="evidence" value="ECO:0007669"/>
    <property type="project" value="TreeGrafter"/>
</dbReference>
<gene>
    <name evidence="12" type="ORF">CEUSTIGMA_g10692.t1</name>
</gene>
<evidence type="ECO:0000256" key="9">
    <source>
        <dbReference type="ARBA" id="ARBA00023212"/>
    </source>
</evidence>
<evidence type="ECO:0000256" key="5">
    <source>
        <dbReference type="ARBA" id="ARBA00022737"/>
    </source>
</evidence>
<evidence type="ECO:0000256" key="7">
    <source>
        <dbReference type="ARBA" id="ARBA00023054"/>
    </source>
</evidence>
<dbReference type="InterPro" id="IPR011990">
    <property type="entry name" value="TPR-like_helical_dom_sf"/>
</dbReference>
<dbReference type="Gene3D" id="1.25.10.10">
    <property type="entry name" value="Leucine-rich Repeat Variant"/>
    <property type="match status" value="1"/>
</dbReference>
<keyword evidence="6 10" id="KW-0802">TPR repeat</keyword>
<dbReference type="Proteomes" id="UP000232323">
    <property type="component" value="Unassembled WGS sequence"/>
</dbReference>
<dbReference type="STRING" id="1157962.A0A250XJS4"/>
<dbReference type="AlphaFoldDB" id="A0A250XJS4"/>
<dbReference type="Pfam" id="PF13374">
    <property type="entry name" value="TPR_10"/>
    <property type="match status" value="2"/>
</dbReference>
<proteinExistence type="inferred from homology"/>
<dbReference type="Pfam" id="PF21040">
    <property type="entry name" value="CEP104-like_TOG"/>
    <property type="match status" value="1"/>
</dbReference>
<evidence type="ECO:0000256" key="8">
    <source>
        <dbReference type="ARBA" id="ARBA00023175"/>
    </source>
</evidence>
<dbReference type="GO" id="GO:0005871">
    <property type="term" value="C:kinesin complex"/>
    <property type="evidence" value="ECO:0007669"/>
    <property type="project" value="InterPro"/>
</dbReference>
<keyword evidence="4" id="KW-0493">Microtubule</keyword>
<feature type="region of interest" description="Disordered" evidence="11">
    <location>
        <begin position="113"/>
        <end position="202"/>
    </location>
</feature>
<dbReference type="PANTHER" id="PTHR45783">
    <property type="entry name" value="KINESIN LIGHT CHAIN"/>
    <property type="match status" value="1"/>
</dbReference>
<dbReference type="GO" id="GO:0005874">
    <property type="term" value="C:microtubule"/>
    <property type="evidence" value="ECO:0007669"/>
    <property type="project" value="UniProtKB-KW"/>
</dbReference>
<name>A0A250XJS4_9CHLO</name>
<keyword evidence="13" id="KW-1185">Reference proteome</keyword>
<keyword evidence="3" id="KW-0963">Cytoplasm</keyword>
<evidence type="ECO:0000256" key="3">
    <source>
        <dbReference type="ARBA" id="ARBA00022490"/>
    </source>
</evidence>
<keyword evidence="5" id="KW-0677">Repeat</keyword>
<evidence type="ECO:0000313" key="12">
    <source>
        <dbReference type="EMBL" id="GAX83266.1"/>
    </source>
</evidence>
<dbReference type="SUPFAM" id="SSF48452">
    <property type="entry name" value="TPR-like"/>
    <property type="match status" value="1"/>
</dbReference>
<dbReference type="GO" id="GO:0005737">
    <property type="term" value="C:cytoplasm"/>
    <property type="evidence" value="ECO:0007669"/>
    <property type="project" value="TreeGrafter"/>
</dbReference>
<dbReference type="InterPro" id="IPR002151">
    <property type="entry name" value="Kinesin_light"/>
</dbReference>
<sequence>MAPCPWHPHHLAGNSVKNQSAWRPVLGILTILQDLVPVLGVGKAGGGGFELPELMEWVGKCFSSANGEVRSAAVRVTKEVYDLVGPAVRRLLPNDISPKIKEQLDALLGGAMMEEALPPPPPQPHHVAANSRAAKSARGGGVAPPPPSTGSSARAGGPPPSTASSRSGASAPAKQLPNAKKGGAPAMASLPEPTTASGDDPAPYLEELAQRERQFGKDHPRVAETASNLAILYNQHGDAASALPLYERALVIYEKAYGPDHADVAHTLTDLAVLHLEQGNEAVGRPLLERALVIQEAALGPDHPDVIAIKDVLNS</sequence>
<evidence type="ECO:0000313" key="13">
    <source>
        <dbReference type="Proteomes" id="UP000232323"/>
    </source>
</evidence>
<evidence type="ECO:0000256" key="6">
    <source>
        <dbReference type="ARBA" id="ARBA00022803"/>
    </source>
</evidence>
<dbReference type="PRINTS" id="PR00381">
    <property type="entry name" value="KINESINLIGHT"/>
</dbReference>
<accession>A0A250XJS4</accession>
<evidence type="ECO:0000256" key="2">
    <source>
        <dbReference type="ARBA" id="ARBA00009622"/>
    </source>
</evidence>
<dbReference type="EMBL" id="BEGY01000095">
    <property type="protein sequence ID" value="GAX83266.1"/>
    <property type="molecule type" value="Genomic_DNA"/>
</dbReference>
<organism evidence="12 13">
    <name type="scientific">Chlamydomonas eustigma</name>
    <dbReference type="NCBI Taxonomy" id="1157962"/>
    <lineage>
        <taxon>Eukaryota</taxon>
        <taxon>Viridiplantae</taxon>
        <taxon>Chlorophyta</taxon>
        <taxon>core chlorophytes</taxon>
        <taxon>Chlorophyceae</taxon>
        <taxon>CS clade</taxon>
        <taxon>Chlamydomonadales</taxon>
        <taxon>Chlamydomonadaceae</taxon>
        <taxon>Chlamydomonas</taxon>
    </lineage>
</organism>
<dbReference type="InterPro" id="IPR019734">
    <property type="entry name" value="TPR_rpt"/>
</dbReference>
<comment type="similarity">
    <text evidence="2">Belongs to the kinesin light chain family.</text>
</comment>
<evidence type="ECO:0000256" key="4">
    <source>
        <dbReference type="ARBA" id="ARBA00022701"/>
    </source>
</evidence>
<dbReference type="GO" id="GO:0019894">
    <property type="term" value="F:kinesin binding"/>
    <property type="evidence" value="ECO:0007669"/>
    <property type="project" value="TreeGrafter"/>
</dbReference>
<evidence type="ECO:0000256" key="10">
    <source>
        <dbReference type="PROSITE-ProRule" id="PRU00339"/>
    </source>
</evidence>
<comment type="caution">
    <text evidence="12">The sequence shown here is derived from an EMBL/GenBank/DDBJ whole genome shotgun (WGS) entry which is preliminary data.</text>
</comment>